<feature type="compositionally biased region" description="Low complexity" evidence="1">
    <location>
        <begin position="251"/>
        <end position="286"/>
    </location>
</feature>
<feature type="compositionally biased region" description="Pro residues" evidence="1">
    <location>
        <begin position="477"/>
        <end position="498"/>
    </location>
</feature>
<feature type="region of interest" description="Disordered" evidence="1">
    <location>
        <begin position="251"/>
        <end position="369"/>
    </location>
</feature>
<feature type="region of interest" description="Disordered" evidence="1">
    <location>
        <begin position="892"/>
        <end position="916"/>
    </location>
</feature>
<evidence type="ECO:0000313" key="2">
    <source>
        <dbReference type="EMBL" id="KIP03594.1"/>
    </source>
</evidence>
<feature type="region of interest" description="Disordered" evidence="1">
    <location>
        <begin position="639"/>
        <end position="763"/>
    </location>
</feature>
<evidence type="ECO:0008006" key="4">
    <source>
        <dbReference type="Google" id="ProtNLM"/>
    </source>
</evidence>
<feature type="compositionally biased region" description="Polar residues" evidence="1">
    <location>
        <begin position="331"/>
        <end position="341"/>
    </location>
</feature>
<keyword evidence="3" id="KW-1185">Reference proteome</keyword>
<sequence length="916" mass="95905">MCHVHDVQENVHHQGAGGKVLTMNARCTAKKDEPCVECVKKKRNCSLPRPTCDQCKEPEPRSWGSRPLVRPKCHTDKWGVACNICKANRRTCSLDTSAPEPGEIVEKQATGTASNASGSAANVPAVNALAAGAKTSVPAKTAPTAVPTPQIATVREATTVQAITSASQGKSAATAIPLTTTAATSSVYTPAVCVWPDPHKRVPRKHVPARETQASTSTATPASAAQKPSGSGVTVNARTVLVLSSITPAAKASTSAAATSSARSSRPLRSTSSTTTAQASSSAAPATKRKTRLRVDTTAAPPVADTDSPLSALTSLGSASRSPSPMLLATTPPTSAGSPNTPLGAKRKRAEADEGARRPAPAGARPTMAADDVVIDLTRSPSPGPVAKTASVPPVVAAPTATAAPPPSAATAPTPTAVRTPCIVPTRVTTAAPIPTAVPTPVAVPTAVPTAASAPTRTSAKAAPKATPSPLVHTAAAPPPPTSAPQPQPQPRPPPPRPSTASPDLFALGNAFATQFAAQMEPHLAALGTRLATLEAALGSLEGGRQAQAQDAALLAAAELREAEARRVREEERRWAEQQMGELRALVVREGAEQRRELEKAMERYVEGASRRAEARVEGIVRRRVEEAVGRVVDELAKERERRPAQMVDQGVETSAAPEEQVSEGQDAGGEYADSGQGTAENERVDKGLQTVEPEEQVPSGNKGKRREAAAAAACADSESGERRAAKRARLEFDVDETEGAPVNAEASPSAPRARRRHRPGSTTALEDLALQRIDEYSTQQTAYLQSKFGEFVGQCEDTTTQLWQRSSAVLKNLTKMQNITIERLRAGVQGTVGAEVARLNREFGRLEGLAMRRIDDRIAAGQTQRSLGLYNTGKEGPDGVYTLSSKVSGQVGELEEEAEDEDEDEAGYQLRSAVF</sequence>
<reference evidence="2 3" key="1">
    <citation type="journal article" date="2014" name="PLoS Genet.">
        <title>Analysis of the Phlebiopsis gigantea genome, transcriptome and secretome provides insight into its pioneer colonization strategies of wood.</title>
        <authorList>
            <person name="Hori C."/>
            <person name="Ishida T."/>
            <person name="Igarashi K."/>
            <person name="Samejima M."/>
            <person name="Suzuki H."/>
            <person name="Master E."/>
            <person name="Ferreira P."/>
            <person name="Ruiz-Duenas F.J."/>
            <person name="Held B."/>
            <person name="Canessa P."/>
            <person name="Larrondo L.F."/>
            <person name="Schmoll M."/>
            <person name="Druzhinina I.S."/>
            <person name="Kubicek C.P."/>
            <person name="Gaskell J.A."/>
            <person name="Kersten P."/>
            <person name="St John F."/>
            <person name="Glasner J."/>
            <person name="Sabat G."/>
            <person name="Splinter BonDurant S."/>
            <person name="Syed K."/>
            <person name="Yadav J."/>
            <person name="Mgbeahuruike A.C."/>
            <person name="Kovalchuk A."/>
            <person name="Asiegbu F.O."/>
            <person name="Lackner G."/>
            <person name="Hoffmeister D."/>
            <person name="Rencoret J."/>
            <person name="Gutierrez A."/>
            <person name="Sun H."/>
            <person name="Lindquist E."/>
            <person name="Barry K."/>
            <person name="Riley R."/>
            <person name="Grigoriev I.V."/>
            <person name="Henrissat B."/>
            <person name="Kues U."/>
            <person name="Berka R.M."/>
            <person name="Martinez A.T."/>
            <person name="Covert S.F."/>
            <person name="Blanchette R.A."/>
            <person name="Cullen D."/>
        </authorList>
    </citation>
    <scope>NUCLEOTIDE SEQUENCE [LARGE SCALE GENOMIC DNA]</scope>
    <source>
        <strain evidence="2 3">11061_1 CR5-6</strain>
    </source>
</reference>
<name>A0A0C3NFT4_PHLG1</name>
<feature type="region of interest" description="Disordered" evidence="1">
    <location>
        <begin position="195"/>
        <end position="233"/>
    </location>
</feature>
<feature type="compositionally biased region" description="Acidic residues" evidence="1">
    <location>
        <begin position="894"/>
        <end position="907"/>
    </location>
</feature>
<proteinExistence type="predicted"/>
<dbReference type="Proteomes" id="UP000053257">
    <property type="component" value="Unassembled WGS sequence"/>
</dbReference>
<feature type="region of interest" description="Disordered" evidence="1">
    <location>
        <begin position="452"/>
        <end position="505"/>
    </location>
</feature>
<dbReference type="EMBL" id="KN840608">
    <property type="protein sequence ID" value="KIP03594.1"/>
    <property type="molecule type" value="Genomic_DNA"/>
</dbReference>
<feature type="compositionally biased region" description="Low complexity" evidence="1">
    <location>
        <begin position="212"/>
        <end position="229"/>
    </location>
</feature>
<dbReference type="HOGENOM" id="CLU_317844_0_0_1"/>
<feature type="compositionally biased region" description="Basic and acidic residues" evidence="1">
    <location>
        <begin position="720"/>
        <end position="733"/>
    </location>
</feature>
<dbReference type="STRING" id="745531.A0A0C3NFT4"/>
<accession>A0A0C3NFT4</accession>
<feature type="compositionally biased region" description="Low complexity" evidence="1">
    <location>
        <begin position="452"/>
        <end position="476"/>
    </location>
</feature>
<dbReference type="AlphaFoldDB" id="A0A0C3NFT4"/>
<evidence type="ECO:0000256" key="1">
    <source>
        <dbReference type="SAM" id="MobiDB-lite"/>
    </source>
</evidence>
<protein>
    <recommendedName>
        <fullName evidence="4">Zn(2)-C6 fungal-type domain-containing protein</fullName>
    </recommendedName>
</protein>
<feature type="compositionally biased region" description="Low complexity" evidence="1">
    <location>
        <begin position="358"/>
        <end position="369"/>
    </location>
</feature>
<feature type="compositionally biased region" description="Polar residues" evidence="1">
    <location>
        <begin position="308"/>
        <end position="323"/>
    </location>
</feature>
<gene>
    <name evidence="2" type="ORF">PHLGIDRAFT_121437</name>
</gene>
<organism evidence="2 3">
    <name type="scientific">Phlebiopsis gigantea (strain 11061_1 CR5-6)</name>
    <name type="common">White-rot fungus</name>
    <name type="synonym">Peniophora gigantea</name>
    <dbReference type="NCBI Taxonomy" id="745531"/>
    <lineage>
        <taxon>Eukaryota</taxon>
        <taxon>Fungi</taxon>
        <taxon>Dikarya</taxon>
        <taxon>Basidiomycota</taxon>
        <taxon>Agaricomycotina</taxon>
        <taxon>Agaricomycetes</taxon>
        <taxon>Polyporales</taxon>
        <taxon>Phanerochaetaceae</taxon>
        <taxon>Phlebiopsis</taxon>
    </lineage>
</organism>
<evidence type="ECO:0000313" key="3">
    <source>
        <dbReference type="Proteomes" id="UP000053257"/>
    </source>
</evidence>